<evidence type="ECO:0000256" key="11">
    <source>
        <dbReference type="ARBA" id="ARBA00023004"/>
    </source>
</evidence>
<dbReference type="eggNOG" id="COG1636">
    <property type="taxonomic scope" value="Bacteria"/>
</dbReference>
<evidence type="ECO:0000256" key="14">
    <source>
        <dbReference type="ARBA" id="ARBA00023284"/>
    </source>
</evidence>
<comment type="function">
    <text evidence="1 17">Catalyzes the conversion of epoxyqueuosine (oQ) to queuosine (Q), which is a hypermodified base found in the wobble positions of tRNA(Asp), tRNA(Asn), tRNA(His) and tRNA(Tyr).</text>
</comment>
<evidence type="ECO:0000256" key="3">
    <source>
        <dbReference type="ARBA" id="ARBA00008207"/>
    </source>
</evidence>
<keyword evidence="19" id="KW-1185">Reference proteome</keyword>
<evidence type="ECO:0000256" key="17">
    <source>
        <dbReference type="HAMAP-Rule" id="MF_02089"/>
    </source>
</evidence>
<evidence type="ECO:0000256" key="12">
    <source>
        <dbReference type="ARBA" id="ARBA00023014"/>
    </source>
</evidence>
<proteinExistence type="inferred from homology"/>
<dbReference type="GO" id="GO:0052693">
    <property type="term" value="F:epoxyqueuosine reductase activity"/>
    <property type="evidence" value="ECO:0007669"/>
    <property type="project" value="UniProtKB-UniRule"/>
</dbReference>
<dbReference type="GO" id="GO:0008616">
    <property type="term" value="P:tRNA queuosine(34) biosynthetic process"/>
    <property type="evidence" value="ECO:0007669"/>
    <property type="project" value="UniProtKB-UniRule"/>
</dbReference>
<feature type="binding site" evidence="17">
    <location>
        <position position="44"/>
    </location>
    <ligand>
        <name>[4Fe-4S] cluster</name>
        <dbReference type="ChEBI" id="CHEBI:49883"/>
    </ligand>
</feature>
<evidence type="ECO:0000256" key="9">
    <source>
        <dbReference type="ARBA" id="ARBA00022785"/>
    </source>
</evidence>
<evidence type="ECO:0000256" key="10">
    <source>
        <dbReference type="ARBA" id="ARBA00023002"/>
    </source>
</evidence>
<evidence type="ECO:0000256" key="16">
    <source>
        <dbReference type="ARBA" id="ARBA00047415"/>
    </source>
</evidence>
<keyword evidence="14 17" id="KW-0676">Redox-active center</keyword>
<dbReference type="RefSeq" id="WP_027106359.1">
    <property type="nucleotide sequence ID" value="NZ_AUHP01000003.1"/>
</dbReference>
<dbReference type="UniPathway" id="UPA00392"/>
<evidence type="ECO:0000256" key="7">
    <source>
        <dbReference type="ARBA" id="ARBA00022694"/>
    </source>
</evidence>
<evidence type="ECO:0000256" key="15">
    <source>
        <dbReference type="ARBA" id="ARBA00031446"/>
    </source>
</evidence>
<evidence type="ECO:0000256" key="13">
    <source>
        <dbReference type="ARBA" id="ARBA00023157"/>
    </source>
</evidence>
<keyword evidence="13 17" id="KW-1015">Disulfide bond</keyword>
<dbReference type="STRING" id="1122146.IV53_GL000148"/>
<dbReference type="PATRIC" id="fig|1122146.4.peg.150"/>
<keyword evidence="6 17" id="KW-0004">4Fe-4S</keyword>
<keyword evidence="8 17" id="KW-0479">Metal-binding</keyword>
<comment type="pathway">
    <text evidence="2 17">tRNA modification; tRNA-queuosine biosynthesis.</text>
</comment>
<dbReference type="GO" id="GO:0046872">
    <property type="term" value="F:metal ion binding"/>
    <property type="evidence" value="ECO:0007669"/>
    <property type="project" value="UniProtKB-KW"/>
</dbReference>
<dbReference type="PANTHER" id="PTHR36701">
    <property type="entry name" value="EPOXYQUEUOSINE REDUCTASE QUEH"/>
    <property type="match status" value="1"/>
</dbReference>
<comment type="catalytic activity">
    <reaction evidence="16 17">
        <text>epoxyqueuosine(34) in tRNA + AH2 = queuosine(34) in tRNA + A + H2O</text>
        <dbReference type="Rhea" id="RHEA:32159"/>
        <dbReference type="Rhea" id="RHEA-COMP:18571"/>
        <dbReference type="Rhea" id="RHEA-COMP:18582"/>
        <dbReference type="ChEBI" id="CHEBI:13193"/>
        <dbReference type="ChEBI" id="CHEBI:15377"/>
        <dbReference type="ChEBI" id="CHEBI:17499"/>
        <dbReference type="ChEBI" id="CHEBI:194431"/>
        <dbReference type="ChEBI" id="CHEBI:194443"/>
        <dbReference type="EC" id="1.17.99.6"/>
    </reaction>
</comment>
<dbReference type="Proteomes" id="UP000051500">
    <property type="component" value="Unassembled WGS sequence"/>
</dbReference>
<dbReference type="EC" id="1.17.99.6" evidence="4 17"/>
<keyword evidence="7 17" id="KW-0819">tRNA processing</keyword>
<dbReference type="HAMAP" id="MF_02089">
    <property type="entry name" value="QueH"/>
    <property type="match status" value="1"/>
</dbReference>
<dbReference type="PANTHER" id="PTHR36701:SF1">
    <property type="entry name" value="EPOXYQUEUOSINE REDUCTASE QUEH"/>
    <property type="match status" value="1"/>
</dbReference>
<comment type="similarity">
    <text evidence="3 17">Belongs to the QueH family.</text>
</comment>
<feature type="binding site" evidence="17">
    <location>
        <position position="128"/>
    </location>
    <ligand>
        <name>[4Fe-4S] cluster</name>
        <dbReference type="ChEBI" id="CHEBI:49883"/>
    </ligand>
</feature>
<feature type="binding site" evidence="17">
    <location>
        <position position="131"/>
    </location>
    <ligand>
        <name>[4Fe-4S] cluster</name>
        <dbReference type="ChEBI" id="CHEBI:49883"/>
    </ligand>
</feature>
<evidence type="ECO:0000256" key="1">
    <source>
        <dbReference type="ARBA" id="ARBA00002268"/>
    </source>
</evidence>
<organism evidence="18 19">
    <name type="scientific">Ligilactobacillus ceti DSM 22408</name>
    <dbReference type="NCBI Taxonomy" id="1122146"/>
    <lineage>
        <taxon>Bacteria</taxon>
        <taxon>Bacillati</taxon>
        <taxon>Bacillota</taxon>
        <taxon>Bacilli</taxon>
        <taxon>Lactobacillales</taxon>
        <taxon>Lactobacillaceae</taxon>
        <taxon>Ligilactobacillus</taxon>
    </lineage>
</organism>
<dbReference type="AlphaFoldDB" id="A0A0R2KIM2"/>
<keyword evidence="9 17" id="KW-0671">Queuosine biosynthesis</keyword>
<keyword evidence="11 17" id="KW-0408">Iron</keyword>
<comment type="caution">
    <text evidence="18">The sequence shown here is derived from an EMBL/GenBank/DDBJ whole genome shotgun (WGS) entry which is preliminary data.</text>
</comment>
<protein>
    <recommendedName>
        <fullName evidence="5 17">Epoxyqueuosine reductase QueH</fullName>
        <ecNumber evidence="4 17">1.17.99.6</ecNumber>
    </recommendedName>
    <alternativeName>
        <fullName evidence="15 17">Queuosine biosynthesis protein QueH</fullName>
    </alternativeName>
</protein>
<dbReference type="GO" id="GO:0051539">
    <property type="term" value="F:4 iron, 4 sulfur cluster binding"/>
    <property type="evidence" value="ECO:0007669"/>
    <property type="project" value="UniProtKB-UniRule"/>
</dbReference>
<gene>
    <name evidence="17" type="primary">queH</name>
    <name evidence="18" type="ORF">IV53_GL000148</name>
</gene>
<evidence type="ECO:0000256" key="5">
    <source>
        <dbReference type="ARBA" id="ARBA00016895"/>
    </source>
</evidence>
<dbReference type="EMBL" id="JQBZ01000017">
    <property type="protein sequence ID" value="KRN89235.1"/>
    <property type="molecule type" value="Genomic_DNA"/>
</dbReference>
<name>A0A0R2KIM2_9LACO</name>
<feature type="binding site" evidence="17">
    <location>
        <position position="45"/>
    </location>
    <ligand>
        <name>[4Fe-4S] cluster</name>
        <dbReference type="ChEBI" id="CHEBI:49883"/>
    </ligand>
</feature>
<evidence type="ECO:0000256" key="4">
    <source>
        <dbReference type="ARBA" id="ARBA00012622"/>
    </source>
</evidence>
<keyword evidence="10 17" id="KW-0560">Oxidoreductase</keyword>
<evidence type="ECO:0000256" key="2">
    <source>
        <dbReference type="ARBA" id="ARBA00004691"/>
    </source>
</evidence>
<feature type="disulfide bond" description="Redox-active" evidence="17">
    <location>
        <begin position="211"/>
        <end position="213"/>
    </location>
</feature>
<sequence>MIDLHEILDRMNLDQKINYDRIMQKMVKNWQQNEQRPKILLHACCAPCGTYTLEYLTQYADVTIYYANSNVHPRDEYKRREYVIQKFVHEFNENTGNNVKFIPAPYEPQNYLAAVRGLEEEPEGGERCRACFDYRLDTVAQKAVELGDYDYFGSSLTISPHKNSQVINEVGIDIQKVYATKYLPSDFKKNGGYQRSVQMCREYDIYRQCYCGCVFAAKAQGVDLSAIRKEAKAFMEGKDAQKEFADIQFNIE</sequence>
<evidence type="ECO:0000256" key="6">
    <source>
        <dbReference type="ARBA" id="ARBA00022485"/>
    </source>
</evidence>
<keyword evidence="12 17" id="KW-0411">Iron-sulfur</keyword>
<evidence type="ECO:0000256" key="8">
    <source>
        <dbReference type="ARBA" id="ARBA00022723"/>
    </source>
</evidence>
<evidence type="ECO:0000313" key="19">
    <source>
        <dbReference type="Proteomes" id="UP000051500"/>
    </source>
</evidence>
<accession>A0A0R2KIM2</accession>
<dbReference type="InterPro" id="IPR003828">
    <property type="entry name" value="QueH"/>
</dbReference>
<evidence type="ECO:0000313" key="18">
    <source>
        <dbReference type="EMBL" id="KRN89235.1"/>
    </source>
</evidence>
<dbReference type="Pfam" id="PF02677">
    <property type="entry name" value="QueH"/>
    <property type="match status" value="1"/>
</dbReference>
<dbReference type="OrthoDB" id="9801033at2"/>
<reference evidence="18 19" key="1">
    <citation type="journal article" date="2015" name="Genome Announc.">
        <title>Expanding the biotechnology potential of lactobacilli through comparative genomics of 213 strains and associated genera.</title>
        <authorList>
            <person name="Sun Z."/>
            <person name="Harris H.M."/>
            <person name="McCann A."/>
            <person name="Guo C."/>
            <person name="Argimon S."/>
            <person name="Zhang W."/>
            <person name="Yang X."/>
            <person name="Jeffery I.B."/>
            <person name="Cooney J.C."/>
            <person name="Kagawa T.F."/>
            <person name="Liu W."/>
            <person name="Song Y."/>
            <person name="Salvetti E."/>
            <person name="Wrobel A."/>
            <person name="Rasinkangas P."/>
            <person name="Parkhill J."/>
            <person name="Rea M.C."/>
            <person name="O'Sullivan O."/>
            <person name="Ritari J."/>
            <person name="Douillard F.P."/>
            <person name="Paul Ross R."/>
            <person name="Yang R."/>
            <person name="Briner A.E."/>
            <person name="Felis G.E."/>
            <person name="de Vos W.M."/>
            <person name="Barrangou R."/>
            <person name="Klaenhammer T.R."/>
            <person name="Caufield P.W."/>
            <person name="Cui Y."/>
            <person name="Zhang H."/>
            <person name="O'Toole P.W."/>
        </authorList>
    </citation>
    <scope>NUCLEOTIDE SEQUENCE [LARGE SCALE GENOMIC DNA]</scope>
    <source>
        <strain evidence="18 19">DSM 22408</strain>
    </source>
</reference>